<keyword evidence="2" id="KW-1185">Reference proteome</keyword>
<accession>A0ABT4A0T0</accession>
<dbReference type="EMBL" id="JAPNKA010000001">
    <property type="protein sequence ID" value="MCY1075218.1"/>
    <property type="molecule type" value="Genomic_DNA"/>
</dbReference>
<evidence type="ECO:0000313" key="1">
    <source>
        <dbReference type="EMBL" id="MCY1075218.1"/>
    </source>
</evidence>
<name>A0ABT4A0T0_9BACT</name>
<evidence type="ECO:0008006" key="3">
    <source>
        <dbReference type="Google" id="ProtNLM"/>
    </source>
</evidence>
<evidence type="ECO:0000313" key="2">
    <source>
        <dbReference type="Proteomes" id="UP001207654"/>
    </source>
</evidence>
<organism evidence="1 2">
    <name type="scientific">Archangium lansingense</name>
    <dbReference type="NCBI Taxonomy" id="2995310"/>
    <lineage>
        <taxon>Bacteria</taxon>
        <taxon>Pseudomonadati</taxon>
        <taxon>Myxococcota</taxon>
        <taxon>Myxococcia</taxon>
        <taxon>Myxococcales</taxon>
        <taxon>Cystobacterineae</taxon>
        <taxon>Archangiaceae</taxon>
        <taxon>Archangium</taxon>
    </lineage>
</organism>
<comment type="caution">
    <text evidence="1">The sequence shown here is derived from an EMBL/GenBank/DDBJ whole genome shotgun (WGS) entry which is preliminary data.</text>
</comment>
<dbReference type="RefSeq" id="WP_267534163.1">
    <property type="nucleotide sequence ID" value="NZ_JAPNKA010000001.1"/>
</dbReference>
<sequence length="241" mass="26004">MTRDSVAAATFNNAAWCDAVCRTHGRPGEFAEALWLNRAEVPRFYPNVVTLTPDGETQQVDEISALELPGRWGVKDSFATLDLAPLGFVELFSAQWIHFPSERRVPAHSGGARWVRVRDTAALTAWEAAWSGQPGTAGPDPAHAVFRPGLLDDASTTFLAAYRDDTLVAGAIAYRAAGVVSLSNTFFTAAEAGALRAELLVQLQAAFPGLPVVGYEHGDELAAWCDLGFKPIGPLRVWLKK</sequence>
<gene>
    <name evidence="1" type="ORF">OV287_12010</name>
</gene>
<protein>
    <recommendedName>
        <fullName evidence="3">N-acetyltransferase domain-containing protein</fullName>
    </recommendedName>
</protein>
<reference evidence="1 2" key="1">
    <citation type="submission" date="2022-11" db="EMBL/GenBank/DDBJ databases">
        <title>Minimal conservation of predation-associated metabolite biosynthetic gene clusters underscores biosynthetic potential of Myxococcota including descriptions for ten novel species: Archangium lansinium sp. nov., Myxococcus landrumus sp. nov., Nannocystis bai.</title>
        <authorList>
            <person name="Ahearne A."/>
            <person name="Stevens C."/>
            <person name="Phillips K."/>
        </authorList>
    </citation>
    <scope>NUCLEOTIDE SEQUENCE [LARGE SCALE GENOMIC DNA]</scope>
    <source>
        <strain evidence="1 2">MIWBW</strain>
    </source>
</reference>
<dbReference type="Proteomes" id="UP001207654">
    <property type="component" value="Unassembled WGS sequence"/>
</dbReference>
<proteinExistence type="predicted"/>